<keyword evidence="1" id="KW-1133">Transmembrane helix</keyword>
<protein>
    <submittedName>
        <fullName evidence="2">Uncharacterized protein</fullName>
    </submittedName>
</protein>
<accession>M6GD41</accession>
<dbReference type="Proteomes" id="UP000012128">
    <property type="component" value="Unassembled WGS sequence"/>
</dbReference>
<gene>
    <name evidence="2" type="ORF">LEP1GSC037_2043</name>
</gene>
<keyword evidence="1" id="KW-0812">Transmembrane</keyword>
<proteinExistence type="predicted"/>
<sequence>MFLNRFTGMSLDKIDLFRARAGTGSLFPFLAALLMPFFNSDFISYKKTSKSTCIVCLADVI</sequence>
<dbReference type="EMBL" id="AFLW02000081">
    <property type="protein sequence ID" value="EMM82680.1"/>
    <property type="molecule type" value="Genomic_DNA"/>
</dbReference>
<dbReference type="AlphaFoldDB" id="M6GD41"/>
<organism evidence="2 3">
    <name type="scientific">Leptospira interrogans str. 2006001854</name>
    <dbReference type="NCBI Taxonomy" id="1001590"/>
    <lineage>
        <taxon>Bacteria</taxon>
        <taxon>Pseudomonadati</taxon>
        <taxon>Spirochaetota</taxon>
        <taxon>Spirochaetia</taxon>
        <taxon>Leptospirales</taxon>
        <taxon>Leptospiraceae</taxon>
        <taxon>Leptospira</taxon>
    </lineage>
</organism>
<reference evidence="2 3" key="1">
    <citation type="submission" date="2013-01" db="EMBL/GenBank/DDBJ databases">
        <authorList>
            <person name="Harkins D.M."/>
            <person name="Durkin A.S."/>
            <person name="Brinkac L.M."/>
            <person name="Haft D.H."/>
            <person name="Selengut J.D."/>
            <person name="Sanka R."/>
            <person name="DePew J."/>
            <person name="Purushe J."/>
            <person name="Hospenthal D.R."/>
            <person name="Murray C.K."/>
            <person name="Pimentel G."/>
            <person name="Wasfy M."/>
            <person name="Parker T."/>
            <person name="Miller R.S."/>
            <person name="Vinetz J.M."/>
            <person name="Sutton G.G."/>
            <person name="Nierman W.C."/>
            <person name="Fouts D.E."/>
        </authorList>
    </citation>
    <scope>NUCLEOTIDE SEQUENCE [LARGE SCALE GENOMIC DNA]</scope>
    <source>
        <strain evidence="2 3">2006001854</strain>
    </source>
</reference>
<feature type="transmembrane region" description="Helical" evidence="1">
    <location>
        <begin position="21"/>
        <end position="38"/>
    </location>
</feature>
<evidence type="ECO:0000313" key="2">
    <source>
        <dbReference type="EMBL" id="EMM82680.1"/>
    </source>
</evidence>
<evidence type="ECO:0000256" key="1">
    <source>
        <dbReference type="SAM" id="Phobius"/>
    </source>
</evidence>
<evidence type="ECO:0000313" key="3">
    <source>
        <dbReference type="Proteomes" id="UP000012128"/>
    </source>
</evidence>
<comment type="caution">
    <text evidence="2">The sequence shown here is derived from an EMBL/GenBank/DDBJ whole genome shotgun (WGS) entry which is preliminary data.</text>
</comment>
<keyword evidence="1" id="KW-0472">Membrane</keyword>
<name>M6GD41_LEPIR</name>